<dbReference type="GeneID" id="36589176"/>
<dbReference type="InParanoid" id="A0A2J6SVS1"/>
<evidence type="ECO:0000313" key="2">
    <source>
        <dbReference type="Proteomes" id="UP000235371"/>
    </source>
</evidence>
<organism evidence="1 2">
    <name type="scientific">Hyaloscypha bicolor E</name>
    <dbReference type="NCBI Taxonomy" id="1095630"/>
    <lineage>
        <taxon>Eukaryota</taxon>
        <taxon>Fungi</taxon>
        <taxon>Dikarya</taxon>
        <taxon>Ascomycota</taxon>
        <taxon>Pezizomycotina</taxon>
        <taxon>Leotiomycetes</taxon>
        <taxon>Helotiales</taxon>
        <taxon>Hyaloscyphaceae</taxon>
        <taxon>Hyaloscypha</taxon>
        <taxon>Hyaloscypha bicolor</taxon>
    </lineage>
</organism>
<proteinExistence type="predicted"/>
<dbReference type="SUPFAM" id="SSF56219">
    <property type="entry name" value="DNase I-like"/>
    <property type="match status" value="1"/>
</dbReference>
<gene>
    <name evidence="1" type="ORF">K444DRAFT_617327</name>
</gene>
<dbReference type="Proteomes" id="UP000235371">
    <property type="component" value="Unassembled WGS sequence"/>
</dbReference>
<dbReference type="Gene3D" id="3.60.10.10">
    <property type="entry name" value="Endonuclease/exonuclease/phosphatase"/>
    <property type="match status" value="1"/>
</dbReference>
<reference evidence="1 2" key="1">
    <citation type="submission" date="2016-04" db="EMBL/GenBank/DDBJ databases">
        <title>A degradative enzymes factory behind the ericoid mycorrhizal symbiosis.</title>
        <authorList>
            <consortium name="DOE Joint Genome Institute"/>
            <person name="Martino E."/>
            <person name="Morin E."/>
            <person name="Grelet G."/>
            <person name="Kuo A."/>
            <person name="Kohler A."/>
            <person name="Daghino S."/>
            <person name="Barry K."/>
            <person name="Choi C."/>
            <person name="Cichocki N."/>
            <person name="Clum A."/>
            <person name="Copeland A."/>
            <person name="Hainaut M."/>
            <person name="Haridas S."/>
            <person name="Labutti K."/>
            <person name="Lindquist E."/>
            <person name="Lipzen A."/>
            <person name="Khouja H.-R."/>
            <person name="Murat C."/>
            <person name="Ohm R."/>
            <person name="Olson A."/>
            <person name="Spatafora J."/>
            <person name="Veneault-Fourrey C."/>
            <person name="Henrissat B."/>
            <person name="Grigoriev I."/>
            <person name="Martin F."/>
            <person name="Perotto S."/>
        </authorList>
    </citation>
    <scope>NUCLEOTIDE SEQUENCE [LARGE SCALE GENOMIC DNA]</scope>
    <source>
        <strain evidence="1 2">E</strain>
    </source>
</reference>
<dbReference type="InterPro" id="IPR036691">
    <property type="entry name" value="Endo/exonu/phosph_ase_sf"/>
</dbReference>
<sequence length="409" mass="46805">MSSSILYHSMLYPKLPHMSNRKSAHLLVRRPSIPQCHTRYSISNRRFNHSTTTFPVPKYSPAPQILIPQFYYPRIRGWCPFMSAPIPRRRLDQGGLLRVVSWNIDSKGVVRAARASFAMGYLEEIFRDASSPLVITLQEVHRESLSAIVKHQWVRENFAVSNMHVARNFSTTIMVSRHIRTDWRFRIPLRGLTDRDLLAVDIPISSPKGNSEHTRRILRLCITHLDLFRDEGRTCQLAQASALLKAPPTRHSEILAGLLRANLNQDCPFFALSRMAGNVDLCDFWDDTTYPPTRILRRPTRNSKGYRKPNVRPAKRIDNFLYTGMIDAGPLLDVQDVTGRAGRLGVGLKTTVRTGEYYFKRRLKLTKREHGSKFPRKSHSDIYQEGGIRKELEVLVSSHGGSAIGIRVR</sequence>
<dbReference type="EMBL" id="KZ613856">
    <property type="protein sequence ID" value="PMD54864.1"/>
    <property type="molecule type" value="Genomic_DNA"/>
</dbReference>
<keyword evidence="2" id="KW-1185">Reference proteome</keyword>
<evidence type="ECO:0000313" key="1">
    <source>
        <dbReference type="EMBL" id="PMD54864.1"/>
    </source>
</evidence>
<name>A0A2J6SVS1_9HELO</name>
<accession>A0A2J6SVS1</accession>
<dbReference type="OrthoDB" id="3551944at2759"/>
<dbReference type="AlphaFoldDB" id="A0A2J6SVS1"/>
<protein>
    <recommendedName>
        <fullName evidence="3">Endonuclease/exonuclease/phosphatase domain-containing protein</fullName>
    </recommendedName>
</protein>
<evidence type="ECO:0008006" key="3">
    <source>
        <dbReference type="Google" id="ProtNLM"/>
    </source>
</evidence>
<dbReference type="RefSeq" id="XP_024731768.1">
    <property type="nucleotide sequence ID" value="XM_024881099.1"/>
</dbReference>